<comment type="caution">
    <text evidence="1">The sequence shown here is derived from an EMBL/GenBank/DDBJ whole genome shotgun (WGS) entry which is preliminary data.</text>
</comment>
<accession>A0ABN7WIM7</accession>
<organism evidence="1 2">
    <name type="scientific">Gigaspora margarita</name>
    <dbReference type="NCBI Taxonomy" id="4874"/>
    <lineage>
        <taxon>Eukaryota</taxon>
        <taxon>Fungi</taxon>
        <taxon>Fungi incertae sedis</taxon>
        <taxon>Mucoromycota</taxon>
        <taxon>Glomeromycotina</taxon>
        <taxon>Glomeromycetes</taxon>
        <taxon>Diversisporales</taxon>
        <taxon>Gigasporaceae</taxon>
        <taxon>Gigaspora</taxon>
    </lineage>
</organism>
<dbReference type="EMBL" id="CAJVQB010046488">
    <property type="protein sequence ID" value="CAG8833005.1"/>
    <property type="molecule type" value="Genomic_DNA"/>
</dbReference>
<feature type="non-terminal residue" evidence="1">
    <location>
        <position position="1"/>
    </location>
</feature>
<reference evidence="1 2" key="1">
    <citation type="submission" date="2021-06" db="EMBL/GenBank/DDBJ databases">
        <authorList>
            <person name="Kallberg Y."/>
            <person name="Tangrot J."/>
            <person name="Rosling A."/>
        </authorList>
    </citation>
    <scope>NUCLEOTIDE SEQUENCE [LARGE SCALE GENOMIC DNA]</scope>
    <source>
        <strain evidence="1 2">120-4 pot B 10/14</strain>
    </source>
</reference>
<name>A0ABN7WIM7_GIGMA</name>
<evidence type="ECO:0000313" key="2">
    <source>
        <dbReference type="Proteomes" id="UP000789901"/>
    </source>
</evidence>
<evidence type="ECO:0000313" key="1">
    <source>
        <dbReference type="EMBL" id="CAG8833005.1"/>
    </source>
</evidence>
<sequence>VILLIEYYDTRFAHAAKESTNSIIIESWEVALEYFKRHQKTGSAIFRQRTRTISESNALDLERITN</sequence>
<protein>
    <submittedName>
        <fullName evidence="1">14996_t:CDS:1</fullName>
    </submittedName>
</protein>
<keyword evidence="2" id="KW-1185">Reference proteome</keyword>
<proteinExistence type="predicted"/>
<dbReference type="Proteomes" id="UP000789901">
    <property type="component" value="Unassembled WGS sequence"/>
</dbReference>
<gene>
    <name evidence="1" type="ORF">GMARGA_LOCUS31333</name>
</gene>
<feature type="non-terminal residue" evidence="1">
    <location>
        <position position="66"/>
    </location>
</feature>